<dbReference type="STRING" id="157652.A0A371HB74"/>
<dbReference type="OrthoDB" id="1433105at2759"/>
<name>A0A371HB74_MUCPR</name>
<evidence type="ECO:0000259" key="2">
    <source>
        <dbReference type="PROSITE" id="PS50994"/>
    </source>
</evidence>
<dbReference type="EMBL" id="QJKJ01003085">
    <property type="protein sequence ID" value="RDY00032.1"/>
    <property type="molecule type" value="Genomic_DNA"/>
</dbReference>
<dbReference type="SUPFAM" id="SSF53098">
    <property type="entry name" value="Ribonuclease H-like"/>
    <property type="match status" value="1"/>
</dbReference>
<comment type="caution">
    <text evidence="3">The sequence shown here is derived from an EMBL/GenBank/DDBJ whole genome shotgun (WGS) entry which is preliminary data.</text>
</comment>
<evidence type="ECO:0000256" key="1">
    <source>
        <dbReference type="SAM" id="MobiDB-lite"/>
    </source>
</evidence>
<reference evidence="3" key="1">
    <citation type="submission" date="2018-05" db="EMBL/GenBank/DDBJ databases">
        <title>Draft genome of Mucuna pruriens seed.</title>
        <authorList>
            <person name="Nnadi N.E."/>
            <person name="Vos R."/>
            <person name="Hasami M.H."/>
            <person name="Devisetty U.K."/>
            <person name="Aguiy J.C."/>
        </authorList>
    </citation>
    <scope>NUCLEOTIDE SEQUENCE [LARGE SCALE GENOMIC DNA]</scope>
    <source>
        <strain evidence="3">JCA_2017</strain>
    </source>
</reference>
<dbReference type="Proteomes" id="UP000257109">
    <property type="component" value="Unassembled WGS sequence"/>
</dbReference>
<evidence type="ECO:0000313" key="3">
    <source>
        <dbReference type="EMBL" id="RDY00032.1"/>
    </source>
</evidence>
<dbReference type="AlphaFoldDB" id="A0A371HB74"/>
<dbReference type="InterPro" id="IPR050951">
    <property type="entry name" value="Retrovirus_Pol_polyprotein"/>
</dbReference>
<dbReference type="GO" id="GO:0003676">
    <property type="term" value="F:nucleic acid binding"/>
    <property type="evidence" value="ECO:0007669"/>
    <property type="project" value="InterPro"/>
</dbReference>
<dbReference type="InterPro" id="IPR001584">
    <property type="entry name" value="Integrase_cat-core"/>
</dbReference>
<feature type="region of interest" description="Disordered" evidence="1">
    <location>
        <begin position="96"/>
        <end position="117"/>
    </location>
</feature>
<dbReference type="InterPro" id="IPR012337">
    <property type="entry name" value="RNaseH-like_sf"/>
</dbReference>
<dbReference type="Pfam" id="PF00665">
    <property type="entry name" value="rve"/>
    <property type="match status" value="1"/>
</dbReference>
<protein>
    <submittedName>
        <fullName evidence="3">Pol polyprotein</fullName>
    </submittedName>
</protein>
<feature type="non-terminal residue" evidence="3">
    <location>
        <position position="1"/>
    </location>
</feature>
<organism evidence="3 4">
    <name type="scientific">Mucuna pruriens</name>
    <name type="common">Velvet bean</name>
    <name type="synonym">Dolichos pruriens</name>
    <dbReference type="NCBI Taxonomy" id="157652"/>
    <lineage>
        <taxon>Eukaryota</taxon>
        <taxon>Viridiplantae</taxon>
        <taxon>Streptophyta</taxon>
        <taxon>Embryophyta</taxon>
        <taxon>Tracheophyta</taxon>
        <taxon>Spermatophyta</taxon>
        <taxon>Magnoliopsida</taxon>
        <taxon>eudicotyledons</taxon>
        <taxon>Gunneridae</taxon>
        <taxon>Pentapetalae</taxon>
        <taxon>rosids</taxon>
        <taxon>fabids</taxon>
        <taxon>Fabales</taxon>
        <taxon>Fabaceae</taxon>
        <taxon>Papilionoideae</taxon>
        <taxon>50 kb inversion clade</taxon>
        <taxon>NPAAA clade</taxon>
        <taxon>indigoferoid/millettioid clade</taxon>
        <taxon>Phaseoleae</taxon>
        <taxon>Mucuna</taxon>
    </lineage>
</organism>
<evidence type="ECO:0000313" key="4">
    <source>
        <dbReference type="Proteomes" id="UP000257109"/>
    </source>
</evidence>
<keyword evidence="4" id="KW-1185">Reference proteome</keyword>
<sequence length="148" mass="16893">MDILGPFLKAKGQIKFLLIGVDYFTKWIEAEPLAKITTQKVQHLVWQHIICRYGILNSVVTDNDTKFVSKNLHVFYKHLHITHKLNIPRRMTKSKLPTRSSYVNSNDASTKQKGCRSNTCPASYEPIITPHNLPLGKPIINSRTEPTP</sequence>
<dbReference type="PROSITE" id="PS50994">
    <property type="entry name" value="INTEGRASE"/>
    <property type="match status" value="1"/>
</dbReference>
<dbReference type="PANTHER" id="PTHR37984">
    <property type="entry name" value="PROTEIN CBG26694"/>
    <property type="match status" value="1"/>
</dbReference>
<dbReference type="InterPro" id="IPR036397">
    <property type="entry name" value="RNaseH_sf"/>
</dbReference>
<dbReference type="PANTHER" id="PTHR37984:SF5">
    <property type="entry name" value="PROTEIN NYNRIN-LIKE"/>
    <property type="match status" value="1"/>
</dbReference>
<dbReference type="Gene3D" id="3.30.420.10">
    <property type="entry name" value="Ribonuclease H-like superfamily/Ribonuclease H"/>
    <property type="match status" value="1"/>
</dbReference>
<accession>A0A371HB74</accession>
<feature type="domain" description="Integrase catalytic" evidence="2">
    <location>
        <begin position="1"/>
        <end position="148"/>
    </location>
</feature>
<gene>
    <name evidence="3" type="primary">pol</name>
    <name evidence="3" type="ORF">CR513_16840</name>
</gene>
<proteinExistence type="predicted"/>
<dbReference type="GO" id="GO:0015074">
    <property type="term" value="P:DNA integration"/>
    <property type="evidence" value="ECO:0007669"/>
    <property type="project" value="InterPro"/>
</dbReference>